<dbReference type="AlphaFoldDB" id="A0A0C9UNA8"/>
<dbReference type="GO" id="GO:0046872">
    <property type="term" value="F:metal ion binding"/>
    <property type="evidence" value="ECO:0007669"/>
    <property type="project" value="UniProtKB-KW"/>
</dbReference>
<dbReference type="HOGENOM" id="CLU_010119_4_5_1"/>
<proteinExistence type="inferred from homology"/>
<dbReference type="OrthoDB" id="406156at2759"/>
<accession>A0A0C9UNA8</accession>
<feature type="region of interest" description="Disordered" evidence="2">
    <location>
        <begin position="261"/>
        <end position="281"/>
    </location>
</feature>
<dbReference type="InterPro" id="IPR044861">
    <property type="entry name" value="IPNS-like_FE2OG_OXY"/>
</dbReference>
<protein>
    <recommendedName>
        <fullName evidence="3">Fe2OG dioxygenase domain-containing protein</fullName>
    </recommendedName>
</protein>
<feature type="domain" description="Fe2OG dioxygenase" evidence="3">
    <location>
        <begin position="111"/>
        <end position="215"/>
    </location>
</feature>
<comment type="similarity">
    <text evidence="1">Belongs to the iron/ascorbate-dependent oxidoreductase family.</text>
</comment>
<name>A0A0C9UNA8_SPHS4</name>
<dbReference type="Proteomes" id="UP000054279">
    <property type="component" value="Unassembled WGS sequence"/>
</dbReference>
<gene>
    <name evidence="4" type="ORF">M422DRAFT_36625</name>
</gene>
<keyword evidence="1" id="KW-0479">Metal-binding</keyword>
<evidence type="ECO:0000259" key="3">
    <source>
        <dbReference type="PROSITE" id="PS51471"/>
    </source>
</evidence>
<keyword evidence="1" id="KW-0408">Iron</keyword>
<dbReference type="EMBL" id="KN837264">
    <property type="protein sequence ID" value="KIJ30337.1"/>
    <property type="molecule type" value="Genomic_DNA"/>
</dbReference>
<dbReference type="InterPro" id="IPR027443">
    <property type="entry name" value="IPNS-like_sf"/>
</dbReference>
<dbReference type="PROSITE" id="PS51471">
    <property type="entry name" value="FE2OG_OXY"/>
    <property type="match status" value="1"/>
</dbReference>
<dbReference type="SUPFAM" id="SSF51197">
    <property type="entry name" value="Clavaminate synthase-like"/>
    <property type="match status" value="1"/>
</dbReference>
<dbReference type="Gene3D" id="2.60.120.330">
    <property type="entry name" value="B-lactam Antibiotic, Isopenicillin N Synthase, Chain"/>
    <property type="match status" value="1"/>
</dbReference>
<sequence>MALPLEEKMKYEQGDQGRSFGYKAAGANNVDEYGLNLDTVEFINVARDDALNRPKIIHREYPPPTEERMPAIKNFIQASDAINRSLMDIMSDRLGIPREILRAKHDPTKTTPSESRVIRNPPRPMSPEEIAIGSHTDFGSLSLLHNILGGLQVLVPGTQTWQYIKPLPGHAICNIGDSLAIYSGGVLRSNLHRVVPPPGEQGKYERWSLVYFLRPAFESVMEPLVQSPLVAEAVKKKPVDIGNVTAGEWFSRRIKNQRVANRTGPETWRASRGTEHIPTAA</sequence>
<dbReference type="PANTHER" id="PTHR47990">
    <property type="entry name" value="2-OXOGLUTARATE (2OG) AND FE(II)-DEPENDENT OXYGENASE SUPERFAMILY PROTEIN-RELATED"/>
    <property type="match status" value="1"/>
</dbReference>
<evidence type="ECO:0000256" key="1">
    <source>
        <dbReference type="RuleBase" id="RU003682"/>
    </source>
</evidence>
<reference evidence="4 5" key="1">
    <citation type="submission" date="2014-06" db="EMBL/GenBank/DDBJ databases">
        <title>Evolutionary Origins and Diversification of the Mycorrhizal Mutualists.</title>
        <authorList>
            <consortium name="DOE Joint Genome Institute"/>
            <consortium name="Mycorrhizal Genomics Consortium"/>
            <person name="Kohler A."/>
            <person name="Kuo A."/>
            <person name="Nagy L.G."/>
            <person name="Floudas D."/>
            <person name="Copeland A."/>
            <person name="Barry K.W."/>
            <person name="Cichocki N."/>
            <person name="Veneault-Fourrey C."/>
            <person name="LaButti K."/>
            <person name="Lindquist E.A."/>
            <person name="Lipzen A."/>
            <person name="Lundell T."/>
            <person name="Morin E."/>
            <person name="Murat C."/>
            <person name="Riley R."/>
            <person name="Ohm R."/>
            <person name="Sun H."/>
            <person name="Tunlid A."/>
            <person name="Henrissat B."/>
            <person name="Grigoriev I.V."/>
            <person name="Hibbett D.S."/>
            <person name="Martin F."/>
        </authorList>
    </citation>
    <scope>NUCLEOTIDE SEQUENCE [LARGE SCALE GENOMIC DNA]</scope>
    <source>
        <strain evidence="4 5">SS14</strain>
    </source>
</reference>
<dbReference type="InterPro" id="IPR050231">
    <property type="entry name" value="Iron_ascorbate_oxido_reductase"/>
</dbReference>
<keyword evidence="5" id="KW-1185">Reference proteome</keyword>
<dbReference type="Pfam" id="PF03171">
    <property type="entry name" value="2OG-FeII_Oxy"/>
    <property type="match status" value="1"/>
</dbReference>
<dbReference type="InterPro" id="IPR005123">
    <property type="entry name" value="Oxoglu/Fe-dep_dioxygenase_dom"/>
</dbReference>
<organism evidence="4 5">
    <name type="scientific">Sphaerobolus stellatus (strain SS14)</name>
    <dbReference type="NCBI Taxonomy" id="990650"/>
    <lineage>
        <taxon>Eukaryota</taxon>
        <taxon>Fungi</taxon>
        <taxon>Dikarya</taxon>
        <taxon>Basidiomycota</taxon>
        <taxon>Agaricomycotina</taxon>
        <taxon>Agaricomycetes</taxon>
        <taxon>Phallomycetidae</taxon>
        <taxon>Geastrales</taxon>
        <taxon>Sphaerobolaceae</taxon>
        <taxon>Sphaerobolus</taxon>
    </lineage>
</organism>
<evidence type="ECO:0000313" key="5">
    <source>
        <dbReference type="Proteomes" id="UP000054279"/>
    </source>
</evidence>
<dbReference type="GO" id="GO:0016491">
    <property type="term" value="F:oxidoreductase activity"/>
    <property type="evidence" value="ECO:0007669"/>
    <property type="project" value="UniProtKB-KW"/>
</dbReference>
<evidence type="ECO:0000256" key="2">
    <source>
        <dbReference type="SAM" id="MobiDB-lite"/>
    </source>
</evidence>
<evidence type="ECO:0000313" key="4">
    <source>
        <dbReference type="EMBL" id="KIJ30337.1"/>
    </source>
</evidence>
<keyword evidence="1" id="KW-0560">Oxidoreductase</keyword>